<comment type="similarity">
    <text evidence="1">Belongs to the ABC transporter superfamily.</text>
</comment>
<feature type="domain" description="ABC transporter" evidence="6">
    <location>
        <begin position="5"/>
        <end position="230"/>
    </location>
</feature>
<comment type="caution">
    <text evidence="8">The sequence shown here is derived from an EMBL/GenBank/DDBJ whole genome shotgun (WGS) entry which is preliminary data.</text>
</comment>
<gene>
    <name evidence="8" type="ORF">OB914_11700</name>
    <name evidence="7" type="ORF">OB916_11490</name>
</gene>
<evidence type="ECO:0000313" key="7">
    <source>
        <dbReference type="EMBL" id="MCU4718684.1"/>
    </source>
</evidence>
<proteinExistence type="inferred from homology"/>
<dbReference type="SUPFAM" id="SSF52540">
    <property type="entry name" value="P-loop containing nucleoside triphosphate hydrolases"/>
    <property type="match status" value="1"/>
</dbReference>
<dbReference type="SMART" id="SM00382">
    <property type="entry name" value="AAA"/>
    <property type="match status" value="1"/>
</dbReference>
<dbReference type="Proteomes" id="UP001209746">
    <property type="component" value="Unassembled WGS sequence"/>
</dbReference>
<dbReference type="PROSITE" id="PS00211">
    <property type="entry name" value="ABC_TRANSPORTER_1"/>
    <property type="match status" value="1"/>
</dbReference>
<dbReference type="Gene3D" id="3.40.50.300">
    <property type="entry name" value="P-loop containing nucleotide triphosphate hydrolases"/>
    <property type="match status" value="1"/>
</dbReference>
<sequence>MRSAIELTGLTKHFGDVVALDGVDLTVEEGEIFGFLGPNGAGKSTTIDTLLDFVRPTAGSARVLGMDAQAESLEIRRRVGVLPDAYRVYDRLTGRQHVQFAIDSKRTDDDPMALLERVGIADAADRKAGGYSKGMRQRLVLAMALVGEPDLLILDEPSTGLDPNGAREMRRLIREEAERGATVFFSSHILEQVEAICDRVAILNEGKIVTVDTIAGLRESAGSATELTITVDAVPDAALDALDALDGVQGVAATDRTITVTMGAGSKTAILDAIESAGAEMLDFRTSETSLEELFATFTTVADTDETAAELDDEAATEHPDETDDAANPAEVAR</sequence>
<protein>
    <submittedName>
        <fullName evidence="8">ABC transporter ATP-binding protein</fullName>
    </submittedName>
</protein>
<dbReference type="Pfam" id="PF00005">
    <property type="entry name" value="ABC_tran"/>
    <property type="match status" value="1"/>
</dbReference>
<organism evidence="8 10">
    <name type="scientific">Halapricum hydrolyticum</name>
    <dbReference type="NCBI Taxonomy" id="2979991"/>
    <lineage>
        <taxon>Archaea</taxon>
        <taxon>Methanobacteriati</taxon>
        <taxon>Methanobacteriota</taxon>
        <taxon>Stenosarchaea group</taxon>
        <taxon>Halobacteria</taxon>
        <taxon>Halobacteriales</taxon>
        <taxon>Haloarculaceae</taxon>
        <taxon>Halapricum</taxon>
    </lineage>
</organism>
<evidence type="ECO:0000313" key="9">
    <source>
        <dbReference type="Proteomes" id="UP001208186"/>
    </source>
</evidence>
<reference evidence="8" key="1">
    <citation type="submission" date="2023-02" db="EMBL/GenBank/DDBJ databases">
        <title>Enrichment on poylsaccharides allowed isolation of novel metabolic and taxonomic groups of Haloarchaea.</title>
        <authorList>
            <person name="Sorokin D.Y."/>
            <person name="Elcheninov A.G."/>
            <person name="Khizhniak T.V."/>
            <person name="Kolganova T.V."/>
            <person name="Kublanov I.V."/>
        </authorList>
    </citation>
    <scope>NUCLEOTIDE SEQUENCE</scope>
    <source>
        <strain evidence="7 9">HArc-curdl5-1</strain>
        <strain evidence="8">HArc-curdl7</strain>
    </source>
</reference>
<evidence type="ECO:0000256" key="5">
    <source>
        <dbReference type="SAM" id="MobiDB-lite"/>
    </source>
</evidence>
<dbReference type="Proteomes" id="UP001208186">
    <property type="component" value="Unassembled WGS sequence"/>
</dbReference>
<dbReference type="PANTHER" id="PTHR43335:SF4">
    <property type="entry name" value="ABC TRANSPORTER, ATP-BINDING PROTEIN"/>
    <property type="match status" value="1"/>
</dbReference>
<dbReference type="PROSITE" id="PS50893">
    <property type="entry name" value="ABC_TRANSPORTER_2"/>
    <property type="match status" value="1"/>
</dbReference>
<dbReference type="GO" id="GO:0005524">
    <property type="term" value="F:ATP binding"/>
    <property type="evidence" value="ECO:0007669"/>
    <property type="project" value="UniProtKB-KW"/>
</dbReference>
<dbReference type="EMBL" id="JAOPKD010000012">
    <property type="protein sequence ID" value="MCU4727630.1"/>
    <property type="molecule type" value="Genomic_DNA"/>
</dbReference>
<evidence type="ECO:0000313" key="8">
    <source>
        <dbReference type="EMBL" id="MCU4727630.1"/>
    </source>
</evidence>
<evidence type="ECO:0000256" key="4">
    <source>
        <dbReference type="ARBA" id="ARBA00022840"/>
    </source>
</evidence>
<keyword evidence="2" id="KW-0813">Transport</keyword>
<dbReference type="InterPro" id="IPR003593">
    <property type="entry name" value="AAA+_ATPase"/>
</dbReference>
<dbReference type="AlphaFoldDB" id="A0AAE3IBN0"/>
<dbReference type="CDD" id="cd03230">
    <property type="entry name" value="ABC_DR_subfamily_A"/>
    <property type="match status" value="1"/>
</dbReference>
<name>A0AAE3IBN0_9EURY</name>
<dbReference type="RefSeq" id="WP_315909436.1">
    <property type="nucleotide sequence ID" value="NZ_JAOPKC010000013.1"/>
</dbReference>
<evidence type="ECO:0000256" key="1">
    <source>
        <dbReference type="ARBA" id="ARBA00005417"/>
    </source>
</evidence>
<evidence type="ECO:0000256" key="3">
    <source>
        <dbReference type="ARBA" id="ARBA00022741"/>
    </source>
</evidence>
<dbReference type="GO" id="GO:0016887">
    <property type="term" value="F:ATP hydrolysis activity"/>
    <property type="evidence" value="ECO:0007669"/>
    <property type="project" value="InterPro"/>
</dbReference>
<feature type="compositionally biased region" description="Acidic residues" evidence="5">
    <location>
        <begin position="303"/>
        <end position="325"/>
    </location>
</feature>
<keyword evidence="9" id="KW-1185">Reference proteome</keyword>
<keyword evidence="4 8" id="KW-0067">ATP-binding</keyword>
<dbReference type="PANTHER" id="PTHR43335">
    <property type="entry name" value="ABC TRANSPORTER, ATP-BINDING PROTEIN"/>
    <property type="match status" value="1"/>
</dbReference>
<dbReference type="InterPro" id="IPR027417">
    <property type="entry name" value="P-loop_NTPase"/>
</dbReference>
<evidence type="ECO:0000256" key="2">
    <source>
        <dbReference type="ARBA" id="ARBA00022448"/>
    </source>
</evidence>
<keyword evidence="3" id="KW-0547">Nucleotide-binding</keyword>
<accession>A0AAE3IBN0</accession>
<dbReference type="InterPro" id="IPR003439">
    <property type="entry name" value="ABC_transporter-like_ATP-bd"/>
</dbReference>
<dbReference type="InterPro" id="IPR017871">
    <property type="entry name" value="ABC_transporter-like_CS"/>
</dbReference>
<dbReference type="EMBL" id="JAOPKC010000013">
    <property type="protein sequence ID" value="MCU4718684.1"/>
    <property type="molecule type" value="Genomic_DNA"/>
</dbReference>
<evidence type="ECO:0000313" key="10">
    <source>
        <dbReference type="Proteomes" id="UP001209746"/>
    </source>
</evidence>
<feature type="region of interest" description="Disordered" evidence="5">
    <location>
        <begin position="303"/>
        <end position="334"/>
    </location>
</feature>
<evidence type="ECO:0000259" key="6">
    <source>
        <dbReference type="PROSITE" id="PS50893"/>
    </source>
</evidence>